<dbReference type="EMBL" id="BIFH01000014">
    <property type="protein sequence ID" value="GCD93589.1"/>
    <property type="molecule type" value="Genomic_DNA"/>
</dbReference>
<keyword evidence="8" id="KW-0676">Redox-active center</keyword>
<evidence type="ECO:0000256" key="12">
    <source>
        <dbReference type="ARBA" id="ARBA00049091"/>
    </source>
</evidence>
<keyword evidence="6" id="KW-0560">Oxidoreductase</keyword>
<dbReference type="InterPro" id="IPR013766">
    <property type="entry name" value="Thioredoxin_domain"/>
</dbReference>
<dbReference type="PANTHER" id="PTHR42801">
    <property type="entry name" value="THIOREDOXIN-DEPENDENT PEROXIDE REDUCTASE"/>
    <property type="match status" value="1"/>
</dbReference>
<reference evidence="15 16" key="1">
    <citation type="submission" date="2018-12" db="EMBL/GenBank/DDBJ databases">
        <title>Draft genome sequence of Embleya hyalina NBRC 13850T.</title>
        <authorList>
            <person name="Komaki H."/>
            <person name="Hosoyama A."/>
            <person name="Kimura A."/>
            <person name="Ichikawa N."/>
            <person name="Tamura T."/>
        </authorList>
    </citation>
    <scope>NUCLEOTIDE SEQUENCE [LARGE SCALE GENOMIC DNA]</scope>
    <source>
        <strain evidence="15 16">NBRC 13850</strain>
    </source>
</reference>
<dbReference type="SUPFAM" id="SSF52833">
    <property type="entry name" value="Thioredoxin-like"/>
    <property type="match status" value="1"/>
</dbReference>
<evidence type="ECO:0000256" key="6">
    <source>
        <dbReference type="ARBA" id="ARBA00023002"/>
    </source>
</evidence>
<comment type="caution">
    <text evidence="15">The sequence shown here is derived from an EMBL/GenBank/DDBJ whole genome shotgun (WGS) entry which is preliminary data.</text>
</comment>
<dbReference type="InterPro" id="IPR036249">
    <property type="entry name" value="Thioredoxin-like_sf"/>
</dbReference>
<dbReference type="PIRSF" id="PIRSF000239">
    <property type="entry name" value="AHPC"/>
    <property type="match status" value="1"/>
</dbReference>
<dbReference type="Gene3D" id="3.40.30.10">
    <property type="entry name" value="Glutaredoxin"/>
    <property type="match status" value="1"/>
</dbReference>
<keyword evidence="5" id="KW-0049">Antioxidant</keyword>
<dbReference type="GO" id="GO:0034599">
    <property type="term" value="P:cellular response to oxidative stress"/>
    <property type="evidence" value="ECO:0007669"/>
    <property type="project" value="TreeGrafter"/>
</dbReference>
<evidence type="ECO:0000256" key="13">
    <source>
        <dbReference type="PIRSR" id="PIRSR000239-1"/>
    </source>
</evidence>
<evidence type="ECO:0000256" key="9">
    <source>
        <dbReference type="ARBA" id="ARBA00032824"/>
    </source>
</evidence>
<keyword evidence="4" id="KW-0575">Peroxidase</keyword>
<dbReference type="InterPro" id="IPR024706">
    <property type="entry name" value="Peroxiredoxin_AhpC-typ"/>
</dbReference>
<proteinExistence type="inferred from homology"/>
<dbReference type="GO" id="GO:0045454">
    <property type="term" value="P:cell redox homeostasis"/>
    <property type="evidence" value="ECO:0007669"/>
    <property type="project" value="TreeGrafter"/>
</dbReference>
<dbReference type="Pfam" id="PF00578">
    <property type="entry name" value="AhpC-TSA"/>
    <property type="match status" value="1"/>
</dbReference>
<dbReference type="EC" id="1.11.1.24" evidence="3"/>
<evidence type="ECO:0000259" key="14">
    <source>
        <dbReference type="PROSITE" id="PS51352"/>
    </source>
</evidence>
<accession>A0A401YG92</accession>
<dbReference type="RefSeq" id="WP_126635859.1">
    <property type="nucleotide sequence ID" value="NZ_BIFH01000014.1"/>
</dbReference>
<dbReference type="InterPro" id="IPR050924">
    <property type="entry name" value="Peroxiredoxin_BCP/PrxQ"/>
</dbReference>
<evidence type="ECO:0000256" key="7">
    <source>
        <dbReference type="ARBA" id="ARBA00023157"/>
    </source>
</evidence>
<dbReference type="AlphaFoldDB" id="A0A401YG92"/>
<name>A0A401YG92_9ACTN</name>
<dbReference type="CDD" id="cd03017">
    <property type="entry name" value="PRX_BCP"/>
    <property type="match status" value="1"/>
</dbReference>
<evidence type="ECO:0000256" key="1">
    <source>
        <dbReference type="ARBA" id="ARBA00003330"/>
    </source>
</evidence>
<evidence type="ECO:0000256" key="10">
    <source>
        <dbReference type="ARBA" id="ARBA00038489"/>
    </source>
</evidence>
<feature type="domain" description="Thioredoxin" evidence="14">
    <location>
        <begin position="5"/>
        <end position="160"/>
    </location>
</feature>
<dbReference type="InterPro" id="IPR000866">
    <property type="entry name" value="AhpC/TSA"/>
</dbReference>
<evidence type="ECO:0000256" key="2">
    <source>
        <dbReference type="ARBA" id="ARBA00011245"/>
    </source>
</evidence>
<evidence type="ECO:0000256" key="8">
    <source>
        <dbReference type="ARBA" id="ARBA00023284"/>
    </source>
</evidence>
<dbReference type="OrthoDB" id="9812811at2"/>
<dbReference type="GO" id="GO:0008379">
    <property type="term" value="F:thioredoxin peroxidase activity"/>
    <property type="evidence" value="ECO:0007669"/>
    <property type="project" value="TreeGrafter"/>
</dbReference>
<comment type="similarity">
    <text evidence="10">Belongs to the peroxiredoxin family. BCP/PrxQ subfamily.</text>
</comment>
<evidence type="ECO:0000313" key="16">
    <source>
        <dbReference type="Proteomes" id="UP000286931"/>
    </source>
</evidence>
<evidence type="ECO:0000256" key="3">
    <source>
        <dbReference type="ARBA" id="ARBA00013017"/>
    </source>
</evidence>
<comment type="subunit">
    <text evidence="2">Monomer.</text>
</comment>
<dbReference type="Proteomes" id="UP000286931">
    <property type="component" value="Unassembled WGS sequence"/>
</dbReference>
<organism evidence="15 16">
    <name type="scientific">Embleya hyalina</name>
    <dbReference type="NCBI Taxonomy" id="516124"/>
    <lineage>
        <taxon>Bacteria</taxon>
        <taxon>Bacillati</taxon>
        <taxon>Actinomycetota</taxon>
        <taxon>Actinomycetes</taxon>
        <taxon>Kitasatosporales</taxon>
        <taxon>Streptomycetaceae</taxon>
        <taxon>Embleya</taxon>
    </lineage>
</organism>
<comment type="function">
    <text evidence="1">Thiol-specific peroxidase that catalyzes the reduction of hydrogen peroxide and organic hydroperoxides to water and alcohols, respectively. Plays a role in cell protection against oxidative stress by detoxifying peroxides and as sensor of hydrogen peroxide-mediated signaling events.</text>
</comment>
<evidence type="ECO:0000256" key="5">
    <source>
        <dbReference type="ARBA" id="ARBA00022862"/>
    </source>
</evidence>
<evidence type="ECO:0000313" key="15">
    <source>
        <dbReference type="EMBL" id="GCD93589.1"/>
    </source>
</evidence>
<feature type="active site" description="Cysteine sulfenic acid (-SOH) intermediate; for peroxidase activity" evidence="13">
    <location>
        <position position="54"/>
    </location>
</feature>
<dbReference type="GO" id="GO:0005737">
    <property type="term" value="C:cytoplasm"/>
    <property type="evidence" value="ECO:0007669"/>
    <property type="project" value="TreeGrafter"/>
</dbReference>
<gene>
    <name evidence="15" type="ORF">EHYA_01234</name>
</gene>
<keyword evidence="16" id="KW-1185">Reference proteome</keyword>
<comment type="catalytic activity">
    <reaction evidence="12">
        <text>a hydroperoxide + [thioredoxin]-dithiol = an alcohol + [thioredoxin]-disulfide + H2O</text>
        <dbReference type="Rhea" id="RHEA:62620"/>
        <dbReference type="Rhea" id="RHEA-COMP:10698"/>
        <dbReference type="Rhea" id="RHEA-COMP:10700"/>
        <dbReference type="ChEBI" id="CHEBI:15377"/>
        <dbReference type="ChEBI" id="CHEBI:29950"/>
        <dbReference type="ChEBI" id="CHEBI:30879"/>
        <dbReference type="ChEBI" id="CHEBI:35924"/>
        <dbReference type="ChEBI" id="CHEBI:50058"/>
        <dbReference type="EC" id="1.11.1.24"/>
    </reaction>
</comment>
<evidence type="ECO:0000256" key="4">
    <source>
        <dbReference type="ARBA" id="ARBA00022559"/>
    </source>
</evidence>
<sequence>MSKTPDIGAPAPDFTLDAVRLTEGEAIREPLTLSAQRGRPVVLAFYPGDDTAVCTKQLCSYSSGFEQFTDLDAVVWGISPQGLDSHERFARKHGLRMPLLADTEHRVVESYGIGMGGKALRRAVFIVDAEGVLRWKHVALVGLTYRGVDTLTAQLRLLDA</sequence>
<dbReference type="PANTHER" id="PTHR42801:SF4">
    <property type="entry name" value="AHPC_TSA FAMILY PROTEIN"/>
    <property type="match status" value="1"/>
</dbReference>
<keyword evidence="7" id="KW-1015">Disulfide bond</keyword>
<dbReference type="PROSITE" id="PS51352">
    <property type="entry name" value="THIOREDOXIN_2"/>
    <property type="match status" value="1"/>
</dbReference>
<evidence type="ECO:0000256" key="11">
    <source>
        <dbReference type="ARBA" id="ARBA00041373"/>
    </source>
</evidence>
<protein>
    <recommendedName>
        <fullName evidence="3">thioredoxin-dependent peroxiredoxin</fullName>
        <ecNumber evidence="3">1.11.1.24</ecNumber>
    </recommendedName>
    <alternativeName>
        <fullName evidence="11">Bacterioferritin comigratory protein</fullName>
    </alternativeName>
    <alternativeName>
        <fullName evidence="9">Thioredoxin peroxidase</fullName>
    </alternativeName>
</protein>